<dbReference type="Proteomes" id="UP000054279">
    <property type="component" value="Unassembled WGS sequence"/>
</dbReference>
<reference evidence="1 2" key="1">
    <citation type="submission" date="2014-06" db="EMBL/GenBank/DDBJ databases">
        <title>Evolutionary Origins and Diversification of the Mycorrhizal Mutualists.</title>
        <authorList>
            <consortium name="DOE Joint Genome Institute"/>
            <consortium name="Mycorrhizal Genomics Consortium"/>
            <person name="Kohler A."/>
            <person name="Kuo A."/>
            <person name="Nagy L.G."/>
            <person name="Floudas D."/>
            <person name="Copeland A."/>
            <person name="Barry K.W."/>
            <person name="Cichocki N."/>
            <person name="Veneault-Fourrey C."/>
            <person name="LaButti K."/>
            <person name="Lindquist E.A."/>
            <person name="Lipzen A."/>
            <person name="Lundell T."/>
            <person name="Morin E."/>
            <person name="Murat C."/>
            <person name="Riley R."/>
            <person name="Ohm R."/>
            <person name="Sun H."/>
            <person name="Tunlid A."/>
            <person name="Henrissat B."/>
            <person name="Grigoriev I.V."/>
            <person name="Hibbett D.S."/>
            <person name="Martin F."/>
        </authorList>
    </citation>
    <scope>NUCLEOTIDE SEQUENCE [LARGE SCALE GENOMIC DNA]</scope>
    <source>
        <strain evidence="1 2">SS14</strain>
    </source>
</reference>
<dbReference type="EMBL" id="KN837099">
    <property type="protein sequence ID" value="KIJ48006.1"/>
    <property type="molecule type" value="Genomic_DNA"/>
</dbReference>
<name>A0A0C9W5Z5_SPHS4</name>
<keyword evidence="2" id="KW-1185">Reference proteome</keyword>
<dbReference type="AlphaFoldDB" id="A0A0C9W5Z5"/>
<proteinExistence type="predicted"/>
<sequence length="406" mass="46482">MSDIRLPGELWIYLTDNYLDQSDALTLSQSCNYIRRYTLAIAWREVLFEGSTYVTDSTFESCFLHLIYVRRRALFLANHPELRNFIKHVDLRNWSHAIIPLSVVDRLESFTSSSAVLPSVKEKLCRLFRSAHEATILLINTIPHLETITLSENNLSNPKETIKLPTIDRPYNELRFACTEIFAEIHPYSLCNVDIDGSTARQYFRMAFEHISMPLISVRLDWNTFTDILSSQWGTTSGFEDIECLWVFGIGNSSKEFRLDALKSIVCNASYLHSLAILPQDGVPFQLRPPKANMQRLKTVYGPISLLHDVGLDHRHITKYGTVESSWHSLVPFIPHVNPNYSEVMKRITKLDLSSMVKMKRIDLEEAAKLWPTVTDLTINRLSETYLPGVVSLFTQLNLRSLPSGA</sequence>
<evidence type="ECO:0000313" key="2">
    <source>
        <dbReference type="Proteomes" id="UP000054279"/>
    </source>
</evidence>
<evidence type="ECO:0000313" key="1">
    <source>
        <dbReference type="EMBL" id="KIJ48006.1"/>
    </source>
</evidence>
<accession>A0A0C9W5Z5</accession>
<dbReference type="HOGENOM" id="CLU_678211_0_0_1"/>
<protein>
    <submittedName>
        <fullName evidence="1">Uncharacterized protein</fullName>
    </submittedName>
</protein>
<gene>
    <name evidence="1" type="ORF">M422DRAFT_248154</name>
</gene>
<organism evidence="1 2">
    <name type="scientific">Sphaerobolus stellatus (strain SS14)</name>
    <dbReference type="NCBI Taxonomy" id="990650"/>
    <lineage>
        <taxon>Eukaryota</taxon>
        <taxon>Fungi</taxon>
        <taxon>Dikarya</taxon>
        <taxon>Basidiomycota</taxon>
        <taxon>Agaricomycotina</taxon>
        <taxon>Agaricomycetes</taxon>
        <taxon>Phallomycetidae</taxon>
        <taxon>Geastrales</taxon>
        <taxon>Sphaerobolaceae</taxon>
        <taxon>Sphaerobolus</taxon>
    </lineage>
</organism>